<feature type="non-terminal residue" evidence="2">
    <location>
        <position position="1"/>
    </location>
</feature>
<feature type="compositionally biased region" description="Basic and acidic residues" evidence="1">
    <location>
        <begin position="119"/>
        <end position="151"/>
    </location>
</feature>
<organism evidence="2 3">
    <name type="scientific">Adineta ricciae</name>
    <name type="common">Rotifer</name>
    <dbReference type="NCBI Taxonomy" id="249248"/>
    <lineage>
        <taxon>Eukaryota</taxon>
        <taxon>Metazoa</taxon>
        <taxon>Spiralia</taxon>
        <taxon>Gnathifera</taxon>
        <taxon>Rotifera</taxon>
        <taxon>Eurotatoria</taxon>
        <taxon>Bdelloidea</taxon>
        <taxon>Adinetida</taxon>
        <taxon>Adinetidae</taxon>
        <taxon>Adineta</taxon>
    </lineage>
</organism>
<dbReference type="AlphaFoldDB" id="A0A814WDL4"/>
<evidence type="ECO:0000313" key="3">
    <source>
        <dbReference type="Proteomes" id="UP000663828"/>
    </source>
</evidence>
<gene>
    <name evidence="2" type="ORF">XAT740_LOCUS23676</name>
</gene>
<sequence>HLGKKDILLNVVHSKDNVNNYFQQRFELLLPLKDNNIVKYEYVEQHLLSTLKSIMNKDISRITFARYVPERGQWIVIDPLATPKKTKTPNVNLRLEPYKLADMTVIGVLEGDRSTSEDFDTAYDKMKRQDVEQDKEQKRMNRERNRADNDRNQQSGSSGRRRSPQNTMRINVDDFDN</sequence>
<comment type="caution">
    <text evidence="2">The sequence shown here is derived from an EMBL/GenBank/DDBJ whole genome shotgun (WGS) entry which is preliminary data.</text>
</comment>
<evidence type="ECO:0000313" key="2">
    <source>
        <dbReference type="EMBL" id="CAF1201000.1"/>
    </source>
</evidence>
<reference evidence="2" key="1">
    <citation type="submission" date="2021-02" db="EMBL/GenBank/DDBJ databases">
        <authorList>
            <person name="Nowell W R."/>
        </authorList>
    </citation>
    <scope>NUCLEOTIDE SEQUENCE</scope>
</reference>
<proteinExistence type="predicted"/>
<protein>
    <submittedName>
        <fullName evidence="2">Uncharacterized protein</fullName>
    </submittedName>
</protein>
<dbReference type="EMBL" id="CAJNOR010001799">
    <property type="protein sequence ID" value="CAF1201000.1"/>
    <property type="molecule type" value="Genomic_DNA"/>
</dbReference>
<keyword evidence="3" id="KW-1185">Reference proteome</keyword>
<dbReference type="Proteomes" id="UP000663828">
    <property type="component" value="Unassembled WGS sequence"/>
</dbReference>
<evidence type="ECO:0000256" key="1">
    <source>
        <dbReference type="SAM" id="MobiDB-lite"/>
    </source>
</evidence>
<accession>A0A814WDL4</accession>
<name>A0A814WDL4_ADIRI</name>
<feature type="region of interest" description="Disordered" evidence="1">
    <location>
        <begin position="119"/>
        <end position="177"/>
    </location>
</feature>